<dbReference type="HOGENOM" id="CLU_083287_12_3_9"/>
<dbReference type="Pfam" id="PF01047">
    <property type="entry name" value="MarR"/>
    <property type="match status" value="1"/>
</dbReference>
<evidence type="ECO:0000313" key="5">
    <source>
        <dbReference type="EMBL" id="ACD22554.1"/>
    </source>
</evidence>
<dbReference type="KEGG" id="cbk:CLL_A1371"/>
<evidence type="ECO:0000256" key="2">
    <source>
        <dbReference type="ARBA" id="ARBA00023125"/>
    </source>
</evidence>
<dbReference type="InterPro" id="IPR000835">
    <property type="entry name" value="HTH_MarR-typ"/>
</dbReference>
<accession>B2TJF3</accession>
<dbReference type="SUPFAM" id="SSF46785">
    <property type="entry name" value="Winged helix' DNA-binding domain"/>
    <property type="match status" value="1"/>
</dbReference>
<keyword evidence="3" id="KW-0804">Transcription</keyword>
<dbReference type="SMART" id="SM00347">
    <property type="entry name" value="HTH_MARR"/>
    <property type="match status" value="1"/>
</dbReference>
<dbReference type="PANTHER" id="PTHR42756">
    <property type="entry name" value="TRANSCRIPTIONAL REGULATOR, MARR"/>
    <property type="match status" value="1"/>
</dbReference>
<reference evidence="5" key="2">
    <citation type="submission" date="2009-08" db="EMBL/GenBank/DDBJ databases">
        <authorList>
            <person name="Shrivastava S."/>
            <person name="Brinkac L.M."/>
            <person name="Dodson R.J."/>
            <person name="Harkins D.M."/>
            <person name="Durkin A.S."/>
            <person name="Sutton G."/>
        </authorList>
    </citation>
    <scope>NUCLEOTIDE SEQUENCE</scope>
    <source>
        <strain evidence="5">Eklund 17B</strain>
    </source>
</reference>
<dbReference type="InterPro" id="IPR036390">
    <property type="entry name" value="WH_DNA-bd_sf"/>
</dbReference>
<dbReference type="InterPro" id="IPR036388">
    <property type="entry name" value="WH-like_DNA-bd_sf"/>
</dbReference>
<dbReference type="PROSITE" id="PS50995">
    <property type="entry name" value="HTH_MARR_2"/>
    <property type="match status" value="1"/>
</dbReference>
<evidence type="ECO:0000256" key="1">
    <source>
        <dbReference type="ARBA" id="ARBA00023015"/>
    </source>
</evidence>
<protein>
    <submittedName>
        <fullName evidence="5">Transcriptional regulator, MarR family</fullName>
    </submittedName>
</protein>
<dbReference type="AlphaFoldDB" id="B2TJF3"/>
<dbReference type="Gene3D" id="1.10.10.10">
    <property type="entry name" value="Winged helix-like DNA-binding domain superfamily/Winged helix DNA-binding domain"/>
    <property type="match status" value="1"/>
</dbReference>
<accession>U4P7K7</accession>
<dbReference type="GO" id="GO:0003700">
    <property type="term" value="F:DNA-binding transcription factor activity"/>
    <property type="evidence" value="ECO:0007669"/>
    <property type="project" value="InterPro"/>
</dbReference>
<name>B2TJF3_CLOBB</name>
<reference evidence="5" key="1">
    <citation type="submission" date="2009-06" db="EMBL/GenBank/DDBJ databases">
        <authorList>
            <consortium name="US DOE Joint Genome Institute (JGI-PGF)"/>
            <person name="Lucas S."/>
            <person name="Copeland A."/>
            <person name="Lapidus A."/>
            <person name="Glavina del Rio T."/>
            <person name="Dalin E."/>
            <person name="Tice H."/>
            <person name="Bruce D."/>
            <person name="Goodwin L."/>
            <person name="Pitluck S."/>
            <person name="Kyrpides N."/>
            <person name="Mavromatis K."/>
            <person name="Ivanova N."/>
            <person name="Saunders E."/>
            <person name="Brettin T."/>
            <person name="Detter J.C."/>
            <person name="Han C."/>
            <person name="Larimer F."/>
            <person name="Land M."/>
            <person name="Hauser L."/>
            <person name="Markowitz V."/>
            <person name="Cheng J.-F."/>
            <person name="Hugenholtz P."/>
            <person name="Woyke T."/>
            <person name="Wu D."/>
            <person name="Gronow S."/>
            <person name="Klenk H.-P."/>
            <person name="Eisen J.A."/>
        </authorList>
    </citation>
    <scope>NUCLEOTIDE SEQUENCE</scope>
    <source>
        <strain evidence="5">Eklund 17B</strain>
    </source>
</reference>
<dbReference type="PRINTS" id="PR00598">
    <property type="entry name" value="HTHMARR"/>
</dbReference>
<proteinExistence type="predicted"/>
<dbReference type="PANTHER" id="PTHR42756:SF1">
    <property type="entry name" value="TRANSCRIPTIONAL REPRESSOR OF EMRAB OPERON"/>
    <property type="match status" value="1"/>
</dbReference>
<gene>
    <name evidence="5" type="ordered locus">CLL_A1371</name>
</gene>
<evidence type="ECO:0000259" key="4">
    <source>
        <dbReference type="PROSITE" id="PS50995"/>
    </source>
</evidence>
<sequence>MNTQSNIDIKKFVETFENLTRLQKHNQNLMGIKKSEARVLLCIEHLSQEKDCNITVSSISKNLSIASPTATELVKNLTDKGYIERHINKNDKRFVEITLTNSGKKIVHKITEYYDALFSGLVEKLGKQQSELLIELLSTVNIYFNEWYSNMN</sequence>
<dbReference type="GO" id="GO:0003677">
    <property type="term" value="F:DNA binding"/>
    <property type="evidence" value="ECO:0007669"/>
    <property type="project" value="UniProtKB-KW"/>
</dbReference>
<feature type="domain" description="HTH marR-type" evidence="4">
    <location>
        <begin position="1"/>
        <end position="142"/>
    </location>
</feature>
<dbReference type="PATRIC" id="fig|935198.13.peg.1318"/>
<evidence type="ECO:0000256" key="3">
    <source>
        <dbReference type="ARBA" id="ARBA00023163"/>
    </source>
</evidence>
<keyword evidence="2" id="KW-0238">DNA-binding</keyword>
<organism evidence="5">
    <name type="scientific">Clostridium botulinum (strain Eklund 17B / Type B)</name>
    <dbReference type="NCBI Taxonomy" id="935198"/>
    <lineage>
        <taxon>Bacteria</taxon>
        <taxon>Bacillati</taxon>
        <taxon>Bacillota</taxon>
        <taxon>Clostridia</taxon>
        <taxon>Eubacteriales</taxon>
        <taxon>Clostridiaceae</taxon>
        <taxon>Clostridium</taxon>
    </lineage>
</organism>
<dbReference type="EMBL" id="CP001056">
    <property type="protein sequence ID" value="ACD22554.1"/>
    <property type="molecule type" value="Genomic_DNA"/>
</dbReference>
<keyword evidence="1" id="KW-0805">Transcription regulation</keyword>